<accession>M2MZX8</accession>
<reference evidence="2 3" key="1">
    <citation type="journal article" date="2012" name="PLoS Pathog.">
        <title>Diverse lifestyles and strategies of plant pathogenesis encoded in the genomes of eighteen Dothideomycetes fungi.</title>
        <authorList>
            <person name="Ohm R.A."/>
            <person name="Feau N."/>
            <person name="Henrissat B."/>
            <person name="Schoch C.L."/>
            <person name="Horwitz B.A."/>
            <person name="Barry K.W."/>
            <person name="Condon B.J."/>
            <person name="Copeland A.C."/>
            <person name="Dhillon B."/>
            <person name="Glaser F."/>
            <person name="Hesse C.N."/>
            <person name="Kosti I."/>
            <person name="LaButti K."/>
            <person name="Lindquist E.A."/>
            <person name="Lucas S."/>
            <person name="Salamov A.A."/>
            <person name="Bradshaw R.E."/>
            <person name="Ciuffetti L."/>
            <person name="Hamelin R.C."/>
            <person name="Kema G.H.J."/>
            <person name="Lawrence C."/>
            <person name="Scott J.A."/>
            <person name="Spatafora J.W."/>
            <person name="Turgeon B.G."/>
            <person name="de Wit P.J.G.M."/>
            <person name="Zhong S."/>
            <person name="Goodwin S.B."/>
            <person name="Grigoriev I.V."/>
        </authorList>
    </citation>
    <scope>NUCLEOTIDE SEQUENCE [LARGE SCALE GENOMIC DNA]</scope>
    <source>
        <strain evidence="2 3">UAMH 10762</strain>
    </source>
</reference>
<organism evidence="2 3">
    <name type="scientific">Baudoinia panamericana (strain UAMH 10762)</name>
    <name type="common">Angels' share fungus</name>
    <name type="synonym">Baudoinia compniacensis (strain UAMH 10762)</name>
    <dbReference type="NCBI Taxonomy" id="717646"/>
    <lineage>
        <taxon>Eukaryota</taxon>
        <taxon>Fungi</taxon>
        <taxon>Dikarya</taxon>
        <taxon>Ascomycota</taxon>
        <taxon>Pezizomycotina</taxon>
        <taxon>Dothideomycetes</taxon>
        <taxon>Dothideomycetidae</taxon>
        <taxon>Mycosphaerellales</taxon>
        <taxon>Teratosphaeriaceae</taxon>
        <taxon>Baudoinia</taxon>
    </lineage>
</organism>
<sequence>MHPVGYTSADRLESPLNETFLPSRDRLIDTETDQDLPPMRAQRELPRSSRAAEKAPTEPPITYDPTRPSKLADRRHRSPLAVRTSVAKARVGGAVEGVAGKDDAVEVDAEAAEARTPEEEEPSSGDLLLRLESVVPELAGLMRQRIEEKNGVIERLIGMVATEQKKGARSSAIGENESMVSETGVRGPLTAWAATNNANNGQAALEKLNDMNELFEQAPLKLQPLQSAQHALPKQPGQRSNVSESLEIKIKFKLAPAVYLLAQPDPDARMVALALAAVRSAWYLAREHADKPLMGVCAYYYGVCKVARSSLDGKPDGAAIRWFESAITDAQGHREAEWATQWSAKYAEATKKEGSVSSGSTGSWLAFAAGGKRTENSFNVFKTVDYDVRPGTADSKASGVSPSAMQPPDSAGSWVSSTWKEVSRLMKGRDDDSPVSHPSALEKPLAITKQKPAPLAATGIRQLTQLPRSQAHLKKARGGERIPDFKSEHTESEDFDHHGLTWSKRRPFGKGEVLPGQTFDLVDSPVTTSDFDPATASSDDKGRFGPLRIINGSPTTSSLPFGLPHPPKTSPKKAPEAGALPTYNQPLSSPLISPRGHSKKKSLAFSLASGSKSKEGSPQASPKATSPTATASDLARRASRAFHMAIVSTGRDAREGPPDEHLLAEEGHSPYRKTFARDEGDEHLAPRQESYSAEEMV</sequence>
<dbReference type="RefSeq" id="XP_007681269.1">
    <property type="nucleotide sequence ID" value="XM_007683079.1"/>
</dbReference>
<feature type="compositionally biased region" description="Polar residues" evidence="1">
    <location>
        <begin position="582"/>
        <end position="591"/>
    </location>
</feature>
<gene>
    <name evidence="2" type="ORF">BAUCODRAFT_309494</name>
</gene>
<name>M2MZX8_BAUPA</name>
<proteinExistence type="predicted"/>
<feature type="region of interest" description="Disordered" evidence="1">
    <location>
        <begin position="1"/>
        <end position="82"/>
    </location>
</feature>
<evidence type="ECO:0000313" key="2">
    <source>
        <dbReference type="EMBL" id="EMC91880.1"/>
    </source>
</evidence>
<feature type="compositionally biased region" description="Basic and acidic residues" evidence="1">
    <location>
        <begin position="651"/>
        <end position="686"/>
    </location>
</feature>
<dbReference type="Proteomes" id="UP000011761">
    <property type="component" value="Unassembled WGS sequence"/>
</dbReference>
<feature type="compositionally biased region" description="Basic and acidic residues" evidence="1">
    <location>
        <begin position="41"/>
        <end position="56"/>
    </location>
</feature>
<keyword evidence="3" id="KW-1185">Reference proteome</keyword>
<dbReference type="EMBL" id="KB445563">
    <property type="protein sequence ID" value="EMC91880.1"/>
    <property type="molecule type" value="Genomic_DNA"/>
</dbReference>
<evidence type="ECO:0000256" key="1">
    <source>
        <dbReference type="SAM" id="MobiDB-lite"/>
    </source>
</evidence>
<feature type="region of interest" description="Disordered" evidence="1">
    <location>
        <begin position="391"/>
        <end position="415"/>
    </location>
</feature>
<protein>
    <submittedName>
        <fullName evidence="2">Uncharacterized protein</fullName>
    </submittedName>
</protein>
<feature type="compositionally biased region" description="Basic and acidic residues" evidence="1">
    <location>
        <begin position="477"/>
        <end position="499"/>
    </location>
</feature>
<dbReference type="GeneID" id="19111350"/>
<feature type="region of interest" description="Disordered" evidence="1">
    <location>
        <begin position="473"/>
        <end position="697"/>
    </location>
</feature>
<evidence type="ECO:0000313" key="3">
    <source>
        <dbReference type="Proteomes" id="UP000011761"/>
    </source>
</evidence>
<feature type="compositionally biased region" description="Low complexity" evidence="1">
    <location>
        <begin position="603"/>
        <end position="632"/>
    </location>
</feature>
<dbReference type="KEGG" id="bcom:BAUCODRAFT_309494"/>
<dbReference type="AlphaFoldDB" id="M2MZX8"/>
<dbReference type="HOGENOM" id="CLU_395319_0_0_1"/>